<organism evidence="1 2">
    <name type="scientific">Rhamnella rubrinervis</name>
    <dbReference type="NCBI Taxonomy" id="2594499"/>
    <lineage>
        <taxon>Eukaryota</taxon>
        <taxon>Viridiplantae</taxon>
        <taxon>Streptophyta</taxon>
        <taxon>Embryophyta</taxon>
        <taxon>Tracheophyta</taxon>
        <taxon>Spermatophyta</taxon>
        <taxon>Magnoliopsida</taxon>
        <taxon>eudicotyledons</taxon>
        <taxon>Gunneridae</taxon>
        <taxon>Pentapetalae</taxon>
        <taxon>rosids</taxon>
        <taxon>fabids</taxon>
        <taxon>Rosales</taxon>
        <taxon>Rhamnaceae</taxon>
        <taxon>rhamnoid group</taxon>
        <taxon>Rhamneae</taxon>
        <taxon>Rhamnella</taxon>
    </lineage>
</organism>
<dbReference type="EMBL" id="VOIH02000011">
    <property type="protein sequence ID" value="KAF3433634.1"/>
    <property type="molecule type" value="Genomic_DNA"/>
</dbReference>
<protein>
    <submittedName>
        <fullName evidence="1">Uncharacterized protein</fullName>
    </submittedName>
</protein>
<gene>
    <name evidence="1" type="ORF">FNV43_RR24737</name>
</gene>
<reference evidence="1" key="1">
    <citation type="submission" date="2020-03" db="EMBL/GenBank/DDBJ databases">
        <title>A high-quality chromosome-level genome assembly of a woody plant with both climbing and erect habits, Rhamnella rubrinervis.</title>
        <authorList>
            <person name="Lu Z."/>
            <person name="Yang Y."/>
            <person name="Zhu X."/>
            <person name="Sun Y."/>
        </authorList>
    </citation>
    <scope>NUCLEOTIDE SEQUENCE</scope>
    <source>
        <strain evidence="1">BYM</strain>
        <tissue evidence="1">Leaf</tissue>
    </source>
</reference>
<comment type="caution">
    <text evidence="1">The sequence shown here is derived from an EMBL/GenBank/DDBJ whole genome shotgun (WGS) entry which is preliminary data.</text>
</comment>
<evidence type="ECO:0000313" key="2">
    <source>
        <dbReference type="Proteomes" id="UP000796880"/>
    </source>
</evidence>
<accession>A0A8K0DSV4</accession>
<keyword evidence="2" id="KW-1185">Reference proteome</keyword>
<dbReference type="Proteomes" id="UP000796880">
    <property type="component" value="Unassembled WGS sequence"/>
</dbReference>
<dbReference type="AlphaFoldDB" id="A0A8K0DSV4"/>
<sequence>MRGGILSQLQRLNILDTVFKTSILLISGAEGVSALPLQLVPLINVPVVNEGQANSLPPKQERFILINSYTLSAHKPFTHASEITNDGFITKEELLHLFRVERNTSAAAFTEDMISQFCVKFLVVKKKMNISDMSGKRQVLGEKVVDYVTRFKDRALDYLNVSNEKKIVRMCIKGMMDSMEHRRICDLHAPRAQR</sequence>
<dbReference type="OrthoDB" id="1749434at2759"/>
<proteinExistence type="predicted"/>
<name>A0A8K0DSV4_9ROSA</name>
<evidence type="ECO:0000313" key="1">
    <source>
        <dbReference type="EMBL" id="KAF3433634.1"/>
    </source>
</evidence>